<protein>
    <recommendedName>
        <fullName evidence="8">NAD-capped RNA hydrolase NudC</fullName>
        <shortName evidence="8">DeNADding enzyme NudC</shortName>
        <ecNumber evidence="8">3.6.1.-</ecNumber>
    </recommendedName>
    <alternativeName>
        <fullName evidence="8">NADH pyrophosphatase</fullName>
        <ecNumber evidence="8">3.6.1.22</ecNumber>
    </alternativeName>
</protein>
<feature type="short sequence motif" description="Nudix box" evidence="8">
    <location>
        <begin position="175"/>
        <end position="196"/>
    </location>
</feature>
<reference evidence="11" key="1">
    <citation type="submission" date="2017-04" db="EMBL/GenBank/DDBJ databases">
        <authorList>
            <person name="Varghese N."/>
            <person name="Submissions S."/>
        </authorList>
    </citation>
    <scope>NUCLEOTIDE SEQUENCE [LARGE SCALE GENOMIC DNA]</scope>
</reference>
<feature type="binding site" evidence="8">
    <location>
        <position position="190"/>
    </location>
    <ligand>
        <name>a divalent metal cation</name>
        <dbReference type="ChEBI" id="CHEBI:60240"/>
        <label>3</label>
    </ligand>
</feature>
<feature type="binding site" evidence="8">
    <location>
        <position position="194"/>
    </location>
    <ligand>
        <name>a divalent metal cation</name>
        <dbReference type="ChEBI" id="CHEBI:60240"/>
        <label>1</label>
    </ligand>
</feature>
<feature type="binding site" evidence="8">
    <location>
        <position position="235"/>
    </location>
    <ligand>
        <name>a divalent metal cation</name>
        <dbReference type="ChEBI" id="CHEBI:60240"/>
        <label>3</label>
    </ligand>
</feature>
<dbReference type="NCBIfam" id="NF001299">
    <property type="entry name" value="PRK00241.1"/>
    <property type="match status" value="1"/>
</dbReference>
<dbReference type="InterPro" id="IPR049734">
    <property type="entry name" value="NudC-like_C"/>
</dbReference>
<feature type="binding site" evidence="8">
    <location>
        <position position="84"/>
    </location>
    <ligand>
        <name>substrate</name>
    </ligand>
</feature>
<dbReference type="PANTHER" id="PTHR42904:SF6">
    <property type="entry name" value="NAD-CAPPED RNA HYDROLASE NUDT12"/>
    <property type="match status" value="1"/>
</dbReference>
<dbReference type="GO" id="GO:0035529">
    <property type="term" value="F:NADH pyrophosphatase activity"/>
    <property type="evidence" value="ECO:0007669"/>
    <property type="project" value="TreeGrafter"/>
</dbReference>
<feature type="domain" description="Nudix hydrolase" evidence="9">
    <location>
        <begin position="141"/>
        <end position="264"/>
    </location>
</feature>
<feature type="binding site" evidence="8">
    <location>
        <position position="127"/>
    </location>
    <ligand>
        <name>substrate</name>
    </ligand>
</feature>
<keyword evidence="8" id="KW-0862">Zinc</keyword>
<comment type="cofactor">
    <cofactor evidence="8">
        <name>Zn(2+)</name>
        <dbReference type="ChEBI" id="CHEBI:29105"/>
    </cofactor>
    <text evidence="8">Binds 1 zinc ion per subunit.</text>
</comment>
<feature type="binding site" evidence="8">
    <location>
        <position position="235"/>
    </location>
    <ligand>
        <name>a divalent metal cation</name>
        <dbReference type="ChEBI" id="CHEBI:60240"/>
        <label>1</label>
    </ligand>
</feature>
<proteinExistence type="inferred from homology"/>
<feature type="binding site" evidence="8">
    <location>
        <position position="174"/>
    </location>
    <ligand>
        <name>a divalent metal cation</name>
        <dbReference type="ChEBI" id="CHEBI:60240"/>
        <label>1</label>
    </ligand>
</feature>
<feature type="binding site" evidence="8">
    <location>
        <position position="117"/>
    </location>
    <ligand>
        <name>Zn(2+)</name>
        <dbReference type="ChEBI" id="CHEBI:29105"/>
    </ligand>
</feature>
<dbReference type="GO" id="GO:0000210">
    <property type="term" value="F:NAD+ diphosphatase activity"/>
    <property type="evidence" value="ECO:0007669"/>
    <property type="project" value="UniProtKB-UniRule"/>
</dbReference>
<evidence type="ECO:0000256" key="7">
    <source>
        <dbReference type="ARBA" id="ARBA00023679"/>
    </source>
</evidence>
<dbReference type="InterPro" id="IPR015376">
    <property type="entry name" value="Znr_NADH_PPase"/>
</dbReference>
<dbReference type="EC" id="3.6.1.-" evidence="8"/>
<dbReference type="GO" id="GO:0030145">
    <property type="term" value="F:manganese ion binding"/>
    <property type="evidence" value="ECO:0007669"/>
    <property type="project" value="UniProtKB-UniRule"/>
</dbReference>
<comment type="catalytic activity">
    <reaction evidence="8">
        <text>NADH + H2O = reduced beta-nicotinamide D-ribonucleotide + AMP + 2 H(+)</text>
        <dbReference type="Rhea" id="RHEA:48868"/>
        <dbReference type="ChEBI" id="CHEBI:15377"/>
        <dbReference type="ChEBI" id="CHEBI:15378"/>
        <dbReference type="ChEBI" id="CHEBI:57945"/>
        <dbReference type="ChEBI" id="CHEBI:90832"/>
        <dbReference type="ChEBI" id="CHEBI:456215"/>
        <dbReference type="EC" id="3.6.1.22"/>
    </reaction>
</comment>
<keyword evidence="5 8" id="KW-0520">NAD</keyword>
<evidence type="ECO:0000256" key="2">
    <source>
        <dbReference type="ARBA" id="ARBA00022723"/>
    </source>
</evidence>
<feature type="binding site" evidence="8">
    <location>
        <position position="140"/>
    </location>
    <ligand>
        <name>substrate</name>
    </ligand>
</feature>
<feature type="binding site" evidence="8">
    <location>
        <position position="135"/>
    </location>
    <ligand>
        <name>Zn(2+)</name>
        <dbReference type="ChEBI" id="CHEBI:29105"/>
    </ligand>
</feature>
<comment type="subunit">
    <text evidence="8">Homodimer.</text>
</comment>
<evidence type="ECO:0000256" key="8">
    <source>
        <dbReference type="HAMAP-Rule" id="MF_00297"/>
    </source>
</evidence>
<evidence type="ECO:0000256" key="6">
    <source>
        <dbReference type="ARBA" id="ARBA00023211"/>
    </source>
</evidence>
<organism evidence="10 11">
    <name type="scientific">Pseudidiomarina planktonica</name>
    <dbReference type="NCBI Taxonomy" id="1323738"/>
    <lineage>
        <taxon>Bacteria</taxon>
        <taxon>Pseudomonadati</taxon>
        <taxon>Pseudomonadota</taxon>
        <taxon>Gammaproteobacteria</taxon>
        <taxon>Alteromonadales</taxon>
        <taxon>Idiomarinaceae</taxon>
        <taxon>Pseudidiomarina</taxon>
    </lineage>
</organism>
<dbReference type="InterPro" id="IPR050241">
    <property type="entry name" value="NAD-cap_RNA_hydrolase_NudC"/>
</dbReference>
<feature type="binding site" evidence="8">
    <location>
        <position position="257"/>
    </location>
    <ligand>
        <name>substrate</name>
    </ligand>
</feature>
<comment type="catalytic activity">
    <reaction evidence="7">
        <text>a 5'-end NAD(+)-phospho-ribonucleoside in mRNA + H2O = a 5'-end phospho-adenosine-phospho-ribonucleoside in mRNA + beta-nicotinamide D-ribonucleotide + 2 H(+)</text>
        <dbReference type="Rhea" id="RHEA:60876"/>
        <dbReference type="Rhea" id="RHEA-COMP:15698"/>
        <dbReference type="Rhea" id="RHEA-COMP:15719"/>
        <dbReference type="ChEBI" id="CHEBI:14649"/>
        <dbReference type="ChEBI" id="CHEBI:15377"/>
        <dbReference type="ChEBI" id="CHEBI:15378"/>
        <dbReference type="ChEBI" id="CHEBI:144029"/>
        <dbReference type="ChEBI" id="CHEBI:144051"/>
    </reaction>
    <physiologicalReaction direction="left-to-right" evidence="7">
        <dbReference type="Rhea" id="RHEA:60877"/>
    </physiologicalReaction>
</comment>
<dbReference type="AlphaFoldDB" id="A0A1Y6G0Q5"/>
<evidence type="ECO:0000256" key="5">
    <source>
        <dbReference type="ARBA" id="ARBA00023027"/>
    </source>
</evidence>
<evidence type="ECO:0000259" key="9">
    <source>
        <dbReference type="PROSITE" id="PS51462"/>
    </source>
</evidence>
<dbReference type="Pfam" id="PF09296">
    <property type="entry name" value="NUDIX-like"/>
    <property type="match status" value="1"/>
</dbReference>
<dbReference type="EMBL" id="FXWH01000002">
    <property type="protein sequence ID" value="SMQ80102.1"/>
    <property type="molecule type" value="Genomic_DNA"/>
</dbReference>
<keyword evidence="6 8" id="KW-0464">Manganese</keyword>
<dbReference type="GO" id="GO:0110153">
    <property type="term" value="F:RNA NAD-cap (NMN-forming) hydrolase activity"/>
    <property type="evidence" value="ECO:0007669"/>
    <property type="project" value="RHEA"/>
</dbReference>
<feature type="binding site" evidence="8">
    <location>
        <position position="194"/>
    </location>
    <ligand>
        <name>a divalent metal cation</name>
        <dbReference type="ChEBI" id="CHEBI:60240"/>
        <label>3</label>
    </ligand>
</feature>
<dbReference type="GO" id="GO:0005829">
    <property type="term" value="C:cytosol"/>
    <property type="evidence" value="ECO:0007669"/>
    <property type="project" value="TreeGrafter"/>
</dbReference>
<feature type="binding site" evidence="8">
    <location>
        <position position="190"/>
    </location>
    <ligand>
        <name>a divalent metal cation</name>
        <dbReference type="ChEBI" id="CHEBI:60240"/>
        <label>2</label>
    </ligand>
</feature>
<dbReference type="PANTHER" id="PTHR42904">
    <property type="entry name" value="NUDIX HYDROLASE, NUDC SUBFAMILY"/>
    <property type="match status" value="1"/>
</dbReference>
<gene>
    <name evidence="8" type="primary">nudC</name>
    <name evidence="10" type="ORF">SAMN06297229_2013</name>
</gene>
<feature type="binding site" evidence="8">
    <location>
        <position position="132"/>
    </location>
    <ligand>
        <name>Zn(2+)</name>
        <dbReference type="ChEBI" id="CHEBI:29105"/>
    </ligand>
</feature>
<dbReference type="Pfam" id="PF00293">
    <property type="entry name" value="NUDIX"/>
    <property type="match status" value="1"/>
</dbReference>
<dbReference type="RefSeq" id="WP_086435143.1">
    <property type="nucleotide sequence ID" value="NZ_FXWH01000002.1"/>
</dbReference>
<dbReference type="SUPFAM" id="SSF55811">
    <property type="entry name" value="Nudix"/>
    <property type="match status" value="2"/>
</dbReference>
<keyword evidence="3 8" id="KW-0378">Hydrolase</keyword>
<comment type="similarity">
    <text evidence="1 8">Belongs to the Nudix hydrolase family. NudC subfamily.</text>
</comment>
<dbReference type="InterPro" id="IPR015797">
    <property type="entry name" value="NUDIX_hydrolase-like_dom_sf"/>
</dbReference>
<comment type="cofactor">
    <cofactor evidence="8">
        <name>Mg(2+)</name>
        <dbReference type="ChEBI" id="CHEBI:18420"/>
    </cofactor>
    <cofactor evidence="8">
        <name>Mn(2+)</name>
        <dbReference type="ChEBI" id="CHEBI:29035"/>
    </cofactor>
    <text evidence="8">Divalent metal cations. Mg(2+) or Mn(2+).</text>
</comment>
<evidence type="ECO:0000313" key="10">
    <source>
        <dbReference type="EMBL" id="SMQ80102.1"/>
    </source>
</evidence>
<comment type="caution">
    <text evidence="8">Lacks conserved residue(s) required for the propagation of feature annotation.</text>
</comment>
<accession>A0A1Y6G0Q5</accession>
<keyword evidence="11" id="KW-1185">Reference proteome</keyword>
<dbReference type="InterPro" id="IPR000086">
    <property type="entry name" value="NUDIX_hydrolase_dom"/>
</dbReference>
<evidence type="ECO:0000256" key="1">
    <source>
        <dbReference type="ARBA" id="ARBA00009595"/>
    </source>
</evidence>
<comment type="function">
    <text evidence="8">mRNA decapping enzyme that specifically removes the nicotinamide adenine dinucleotide (NAD) cap from a subset of mRNAs by hydrolyzing the diphosphate linkage to produce nicotinamide mononucleotide (NMN) and 5' monophosphate mRNA. The NAD-cap is present at the 5'-end of some mRNAs and stabilizes RNA against 5'-processing. Has preference for mRNAs with a 5'-end purine. Catalyzes the hydrolysis of a broad range of dinucleotide pyrophosphates.</text>
</comment>
<dbReference type="InterPro" id="IPR022925">
    <property type="entry name" value="RNA_Hydrolase_NudC"/>
</dbReference>
<dbReference type="Gene3D" id="3.90.79.10">
    <property type="entry name" value="Nucleoside Triphosphate Pyrophosphohydrolase"/>
    <property type="match status" value="1"/>
</dbReference>
<dbReference type="GO" id="GO:0008270">
    <property type="term" value="F:zinc ion binding"/>
    <property type="evidence" value="ECO:0007669"/>
    <property type="project" value="UniProtKB-UniRule"/>
</dbReference>
<keyword evidence="4 8" id="KW-0460">Magnesium</keyword>
<name>A0A1Y6G0Q5_9GAMM</name>
<dbReference type="PROSITE" id="PS00893">
    <property type="entry name" value="NUDIX_BOX"/>
    <property type="match status" value="1"/>
</dbReference>
<evidence type="ECO:0000256" key="4">
    <source>
        <dbReference type="ARBA" id="ARBA00022842"/>
    </source>
</evidence>
<dbReference type="InterPro" id="IPR020084">
    <property type="entry name" value="NUDIX_hydrolase_CS"/>
</dbReference>
<evidence type="ECO:0000256" key="3">
    <source>
        <dbReference type="ARBA" id="ARBA00022801"/>
    </source>
</evidence>
<dbReference type="Gene3D" id="3.90.79.20">
    <property type="match status" value="1"/>
</dbReference>
<dbReference type="GO" id="GO:0000287">
    <property type="term" value="F:magnesium ion binding"/>
    <property type="evidence" value="ECO:0007669"/>
    <property type="project" value="UniProtKB-UniRule"/>
</dbReference>
<dbReference type="CDD" id="cd03429">
    <property type="entry name" value="NUDIX_NADH_pyrophosphatase_Nudt13"/>
    <property type="match status" value="1"/>
</dbReference>
<sequence length="271" mass="30388">MVKPDSRPGQDEPAWWFIISSGDILVVDDSHRLPCAAMQDLPLPDLTDYAVAFIGELRERPCYLVVADHQDPNFAAVGEFVNLRLLIAQQDEAMFAVAARAKQVAEFMLTHRFCGRCGVRMQAVDWEMAMQCQQCQHRCYPRISPCIIVAITRGDDILLARGKRHPAGLYSVLAGFVESGESLEQTLHREVLEEAGITVKNIQYVASQPWPFPHSLMMGFTAEWDSGDLHIDPIELEEGYWFPLTELPTIPPPGTIAHRLIAAVKKRHGVD</sequence>
<feature type="binding site" evidence="8">
    <location>
        <position position="114"/>
    </location>
    <ligand>
        <name>Zn(2+)</name>
        <dbReference type="ChEBI" id="CHEBI:29105"/>
    </ligand>
</feature>
<comment type="catalytic activity">
    <reaction evidence="8">
        <text>NAD(+) + H2O = beta-nicotinamide D-ribonucleotide + AMP + 2 H(+)</text>
        <dbReference type="Rhea" id="RHEA:11800"/>
        <dbReference type="ChEBI" id="CHEBI:14649"/>
        <dbReference type="ChEBI" id="CHEBI:15377"/>
        <dbReference type="ChEBI" id="CHEBI:15378"/>
        <dbReference type="ChEBI" id="CHEBI:57540"/>
        <dbReference type="ChEBI" id="CHEBI:456215"/>
        <dbReference type="EC" id="3.6.1.22"/>
    </reaction>
</comment>
<keyword evidence="2 8" id="KW-0479">Metal-binding</keyword>
<dbReference type="OrthoDB" id="9791656at2"/>
<dbReference type="PROSITE" id="PS51462">
    <property type="entry name" value="NUDIX"/>
    <property type="match status" value="1"/>
</dbReference>
<evidence type="ECO:0000313" key="11">
    <source>
        <dbReference type="Proteomes" id="UP000194450"/>
    </source>
</evidence>
<dbReference type="HAMAP" id="MF_00297">
    <property type="entry name" value="Nudix_NudC"/>
    <property type="match status" value="1"/>
</dbReference>
<dbReference type="Proteomes" id="UP000194450">
    <property type="component" value="Unassembled WGS sequence"/>
</dbReference>
<dbReference type="EC" id="3.6.1.22" evidence="8"/>
<dbReference type="InterPro" id="IPR015375">
    <property type="entry name" value="NADH_PPase-like_N"/>
</dbReference>
<dbReference type="GO" id="GO:0019677">
    <property type="term" value="P:NAD+ catabolic process"/>
    <property type="evidence" value="ECO:0007669"/>
    <property type="project" value="TreeGrafter"/>
</dbReference>
<feature type="binding site" evidence="8">
    <location>
        <begin position="208"/>
        <end position="215"/>
    </location>
    <ligand>
        <name>substrate</name>
    </ligand>
</feature>
<dbReference type="Pfam" id="PF09297">
    <property type="entry name" value="Zn_ribbon_NUD"/>
    <property type="match status" value="1"/>
</dbReference>
<dbReference type="GO" id="GO:0006742">
    <property type="term" value="P:NADP+ catabolic process"/>
    <property type="evidence" value="ECO:0007669"/>
    <property type="project" value="TreeGrafter"/>
</dbReference>